<evidence type="ECO:0000256" key="1">
    <source>
        <dbReference type="ARBA" id="ARBA00022729"/>
    </source>
</evidence>
<sequence length="289" mass="30347">MRHRLVVAVPLALALALAGCSSSDERGGPTAPTHSAVPSPTATMEKVPDGVNVPLVRKGRLTVCQWRGGTPYLSATAGGTKAEGFDVELLTLVAERLGVVLLIIESDQGDVLAAQALGAKSCDLSAGRFYALPEDDPDQLPVDYTVPYFRRTTAILSSDTSLTSLESLRGKRVAIESSGILPDEVAAAGVQTVELDGAIIPAAIHAGRFDAAILDSGVARYAQLQDKSGAMRVTHEFGEPGDVVFAVANGNTVLREQVNAALVDAGRNGHYHYAYRQWFAGEPTLVPGS</sequence>
<evidence type="ECO:0000256" key="3">
    <source>
        <dbReference type="SAM" id="SignalP"/>
    </source>
</evidence>
<feature type="region of interest" description="Disordered" evidence="2">
    <location>
        <begin position="22"/>
        <end position="44"/>
    </location>
</feature>
<comment type="caution">
    <text evidence="5">The sequence shown here is derived from an EMBL/GenBank/DDBJ whole genome shotgun (WGS) entry which is preliminary data.</text>
</comment>
<evidence type="ECO:0000256" key="2">
    <source>
        <dbReference type="SAM" id="MobiDB-lite"/>
    </source>
</evidence>
<dbReference type="Proteomes" id="UP001501676">
    <property type="component" value="Unassembled WGS sequence"/>
</dbReference>
<dbReference type="PROSITE" id="PS51257">
    <property type="entry name" value="PROKAR_LIPOPROTEIN"/>
    <property type="match status" value="1"/>
</dbReference>
<reference evidence="6" key="1">
    <citation type="journal article" date="2019" name="Int. J. Syst. Evol. Microbiol.">
        <title>The Global Catalogue of Microorganisms (GCM) 10K type strain sequencing project: providing services to taxonomists for standard genome sequencing and annotation.</title>
        <authorList>
            <consortium name="The Broad Institute Genomics Platform"/>
            <consortium name="The Broad Institute Genome Sequencing Center for Infectious Disease"/>
            <person name="Wu L."/>
            <person name="Ma J."/>
        </authorList>
    </citation>
    <scope>NUCLEOTIDE SEQUENCE [LARGE SCALE GENOMIC DNA]</scope>
    <source>
        <strain evidence="6">JCM 9458</strain>
    </source>
</reference>
<evidence type="ECO:0000313" key="6">
    <source>
        <dbReference type="Proteomes" id="UP001501676"/>
    </source>
</evidence>
<dbReference type="PANTHER" id="PTHR35936">
    <property type="entry name" value="MEMBRANE-BOUND LYTIC MUREIN TRANSGLYCOSYLASE F"/>
    <property type="match status" value="1"/>
</dbReference>
<dbReference type="Gene3D" id="3.40.190.10">
    <property type="entry name" value="Periplasmic binding protein-like II"/>
    <property type="match status" value="2"/>
</dbReference>
<accession>A0ABP6SZW7</accession>
<dbReference type="Pfam" id="PF00497">
    <property type="entry name" value="SBP_bac_3"/>
    <property type="match status" value="1"/>
</dbReference>
<dbReference type="SUPFAM" id="SSF53850">
    <property type="entry name" value="Periplasmic binding protein-like II"/>
    <property type="match status" value="1"/>
</dbReference>
<organism evidence="5 6">
    <name type="scientific">Cryptosporangium minutisporangium</name>
    <dbReference type="NCBI Taxonomy" id="113569"/>
    <lineage>
        <taxon>Bacteria</taxon>
        <taxon>Bacillati</taxon>
        <taxon>Actinomycetota</taxon>
        <taxon>Actinomycetes</taxon>
        <taxon>Cryptosporangiales</taxon>
        <taxon>Cryptosporangiaceae</taxon>
        <taxon>Cryptosporangium</taxon>
    </lineage>
</organism>
<keyword evidence="6" id="KW-1185">Reference proteome</keyword>
<dbReference type="InterPro" id="IPR001638">
    <property type="entry name" value="Solute-binding_3/MltF_N"/>
</dbReference>
<feature type="domain" description="Solute-binding protein family 3/N-terminal" evidence="4">
    <location>
        <begin position="60"/>
        <end position="282"/>
    </location>
</feature>
<dbReference type="SMART" id="SM00062">
    <property type="entry name" value="PBPb"/>
    <property type="match status" value="1"/>
</dbReference>
<feature type="chain" id="PRO_5045235861" description="Solute-binding protein family 3/N-terminal domain-containing protein" evidence="3">
    <location>
        <begin position="24"/>
        <end position="289"/>
    </location>
</feature>
<gene>
    <name evidence="5" type="ORF">GCM10020369_40430</name>
</gene>
<feature type="compositionally biased region" description="Polar residues" evidence="2">
    <location>
        <begin position="32"/>
        <end position="42"/>
    </location>
</feature>
<evidence type="ECO:0000313" key="5">
    <source>
        <dbReference type="EMBL" id="GAA3389618.1"/>
    </source>
</evidence>
<keyword evidence="1 3" id="KW-0732">Signal</keyword>
<proteinExistence type="predicted"/>
<evidence type="ECO:0000259" key="4">
    <source>
        <dbReference type="SMART" id="SM00062"/>
    </source>
</evidence>
<protein>
    <recommendedName>
        <fullName evidence="4">Solute-binding protein family 3/N-terminal domain-containing protein</fullName>
    </recommendedName>
</protein>
<dbReference type="EMBL" id="BAAAYN010000025">
    <property type="protein sequence ID" value="GAA3389618.1"/>
    <property type="molecule type" value="Genomic_DNA"/>
</dbReference>
<feature type="signal peptide" evidence="3">
    <location>
        <begin position="1"/>
        <end position="23"/>
    </location>
</feature>
<name>A0ABP6SZW7_9ACTN</name>